<dbReference type="EMBL" id="JAMSHJ010000004">
    <property type="protein sequence ID" value="KAI5418338.1"/>
    <property type="molecule type" value="Genomic_DNA"/>
</dbReference>
<reference evidence="2 3" key="1">
    <citation type="journal article" date="2022" name="Nat. Genet.">
        <title>Improved pea reference genome and pan-genome highlight genomic features and evolutionary characteristics.</title>
        <authorList>
            <person name="Yang T."/>
            <person name="Liu R."/>
            <person name="Luo Y."/>
            <person name="Hu S."/>
            <person name="Wang D."/>
            <person name="Wang C."/>
            <person name="Pandey M.K."/>
            <person name="Ge S."/>
            <person name="Xu Q."/>
            <person name="Li N."/>
            <person name="Li G."/>
            <person name="Huang Y."/>
            <person name="Saxena R.K."/>
            <person name="Ji Y."/>
            <person name="Li M."/>
            <person name="Yan X."/>
            <person name="He Y."/>
            <person name="Liu Y."/>
            <person name="Wang X."/>
            <person name="Xiang C."/>
            <person name="Varshney R.K."/>
            <person name="Ding H."/>
            <person name="Gao S."/>
            <person name="Zong X."/>
        </authorList>
    </citation>
    <scope>NUCLEOTIDE SEQUENCE [LARGE SCALE GENOMIC DNA]</scope>
    <source>
        <strain evidence="2 3">cv. Zhongwan 6</strain>
    </source>
</reference>
<name>A0A9D4XDJ4_PEA</name>
<feature type="compositionally biased region" description="Basic and acidic residues" evidence="1">
    <location>
        <begin position="133"/>
        <end position="142"/>
    </location>
</feature>
<keyword evidence="3" id="KW-1185">Reference proteome</keyword>
<proteinExistence type="predicted"/>
<dbReference type="AlphaFoldDB" id="A0A9D4XDJ4"/>
<feature type="region of interest" description="Disordered" evidence="1">
    <location>
        <begin position="116"/>
        <end position="142"/>
    </location>
</feature>
<evidence type="ECO:0000313" key="3">
    <source>
        <dbReference type="Proteomes" id="UP001058974"/>
    </source>
</evidence>
<gene>
    <name evidence="2" type="ORF">KIW84_042836</name>
</gene>
<evidence type="ECO:0000256" key="1">
    <source>
        <dbReference type="SAM" id="MobiDB-lite"/>
    </source>
</evidence>
<protein>
    <submittedName>
        <fullName evidence="2">Uncharacterized protein</fullName>
    </submittedName>
</protein>
<sequence length="142" mass="16373">MRSLHDQEFAEFLIRIGDGVEPTKPYDMVRLPLHIAISWEALQLILQGTDLKGTKAQLTTDPIQKKAQTGMLARRANPSLQRSPSEAYDISEFSGFILSPLGHHNHYKYRYFSHETKTDEDGQKPWPRNPGDQLREFRVKKP</sequence>
<dbReference type="Proteomes" id="UP001058974">
    <property type="component" value="Chromosome 4"/>
</dbReference>
<organism evidence="2 3">
    <name type="scientific">Pisum sativum</name>
    <name type="common">Garden pea</name>
    <name type="synonym">Lathyrus oleraceus</name>
    <dbReference type="NCBI Taxonomy" id="3888"/>
    <lineage>
        <taxon>Eukaryota</taxon>
        <taxon>Viridiplantae</taxon>
        <taxon>Streptophyta</taxon>
        <taxon>Embryophyta</taxon>
        <taxon>Tracheophyta</taxon>
        <taxon>Spermatophyta</taxon>
        <taxon>Magnoliopsida</taxon>
        <taxon>eudicotyledons</taxon>
        <taxon>Gunneridae</taxon>
        <taxon>Pentapetalae</taxon>
        <taxon>rosids</taxon>
        <taxon>fabids</taxon>
        <taxon>Fabales</taxon>
        <taxon>Fabaceae</taxon>
        <taxon>Papilionoideae</taxon>
        <taxon>50 kb inversion clade</taxon>
        <taxon>NPAAA clade</taxon>
        <taxon>Hologalegina</taxon>
        <taxon>IRL clade</taxon>
        <taxon>Fabeae</taxon>
        <taxon>Lathyrus</taxon>
    </lineage>
</organism>
<evidence type="ECO:0000313" key="2">
    <source>
        <dbReference type="EMBL" id="KAI5418338.1"/>
    </source>
</evidence>
<comment type="caution">
    <text evidence="2">The sequence shown here is derived from an EMBL/GenBank/DDBJ whole genome shotgun (WGS) entry which is preliminary data.</text>
</comment>
<accession>A0A9D4XDJ4</accession>
<feature type="region of interest" description="Disordered" evidence="1">
    <location>
        <begin position="62"/>
        <end position="84"/>
    </location>
</feature>
<dbReference type="Gramene" id="Psat04G0283600-T1">
    <property type="protein sequence ID" value="KAI5418338.1"/>
    <property type="gene ID" value="KIW84_042836"/>
</dbReference>